<dbReference type="Proteomes" id="UP000621454">
    <property type="component" value="Unassembled WGS sequence"/>
</dbReference>
<evidence type="ECO:0000313" key="3">
    <source>
        <dbReference type="EMBL" id="GGB28709.1"/>
    </source>
</evidence>
<proteinExistence type="predicted"/>
<keyword evidence="4" id="KW-1185">Reference proteome</keyword>
<evidence type="ECO:0000313" key="4">
    <source>
        <dbReference type="Proteomes" id="UP000621454"/>
    </source>
</evidence>
<dbReference type="EMBL" id="BMGC01000008">
    <property type="protein sequence ID" value="GGB28709.1"/>
    <property type="molecule type" value="Genomic_DNA"/>
</dbReference>
<dbReference type="RefSeq" id="WP_188586076.1">
    <property type="nucleotide sequence ID" value="NZ_BMGC01000008.1"/>
</dbReference>
<keyword evidence="2" id="KW-0472">Membrane</keyword>
<dbReference type="InterPro" id="IPR046719">
    <property type="entry name" value="DUF6611"/>
</dbReference>
<comment type="caution">
    <text evidence="3">The sequence shown here is derived from an EMBL/GenBank/DDBJ whole genome shotgun (WGS) entry which is preliminary data.</text>
</comment>
<feature type="transmembrane region" description="Helical" evidence="2">
    <location>
        <begin position="79"/>
        <end position="99"/>
    </location>
</feature>
<reference evidence="3" key="1">
    <citation type="journal article" date="2014" name="Int. J. Syst. Evol. Microbiol.">
        <title>Complete genome sequence of Corynebacterium casei LMG S-19264T (=DSM 44701T), isolated from a smear-ripened cheese.</title>
        <authorList>
            <consortium name="US DOE Joint Genome Institute (JGI-PGF)"/>
            <person name="Walter F."/>
            <person name="Albersmeier A."/>
            <person name="Kalinowski J."/>
            <person name="Ruckert C."/>
        </authorList>
    </citation>
    <scope>NUCLEOTIDE SEQUENCE</scope>
    <source>
        <strain evidence="3">CGMCC 1.12827</strain>
    </source>
</reference>
<dbReference type="Pfam" id="PF20315">
    <property type="entry name" value="DUF6611"/>
    <property type="match status" value="1"/>
</dbReference>
<feature type="region of interest" description="Disordered" evidence="1">
    <location>
        <begin position="1"/>
        <end position="38"/>
    </location>
</feature>
<feature type="transmembrane region" description="Helical" evidence="2">
    <location>
        <begin position="105"/>
        <end position="123"/>
    </location>
</feature>
<gene>
    <name evidence="3" type="ORF">GCM10011489_16170</name>
</gene>
<accession>A0A916T4K4</accession>
<keyword evidence="2" id="KW-0812">Transmembrane</keyword>
<protein>
    <submittedName>
        <fullName evidence="3">Uncharacterized protein</fullName>
    </submittedName>
</protein>
<dbReference type="AlphaFoldDB" id="A0A916T4K4"/>
<reference evidence="3" key="2">
    <citation type="submission" date="2020-09" db="EMBL/GenBank/DDBJ databases">
        <authorList>
            <person name="Sun Q."/>
            <person name="Zhou Y."/>
        </authorList>
    </citation>
    <scope>NUCLEOTIDE SEQUENCE</scope>
    <source>
        <strain evidence="3">CGMCC 1.12827</strain>
    </source>
</reference>
<evidence type="ECO:0000256" key="2">
    <source>
        <dbReference type="SAM" id="Phobius"/>
    </source>
</evidence>
<keyword evidence="2" id="KW-1133">Transmembrane helix</keyword>
<organism evidence="3 4">
    <name type="scientific">Gordonia jinhuaensis</name>
    <dbReference type="NCBI Taxonomy" id="1517702"/>
    <lineage>
        <taxon>Bacteria</taxon>
        <taxon>Bacillati</taxon>
        <taxon>Actinomycetota</taxon>
        <taxon>Actinomycetes</taxon>
        <taxon>Mycobacteriales</taxon>
        <taxon>Gordoniaceae</taxon>
        <taxon>Gordonia</taxon>
    </lineage>
</organism>
<name>A0A916T4K4_9ACTN</name>
<sequence length="209" mass="22410">MSLVDLDGFGQHSAGEGDQPSRPRSVKGGGTGRPGADATGCRTVWGSYQVGLMRYGMVRRRLVVFPPGADRDERRAIRVWLSSALWAPLASIVVFIGLGTCHVDAYLGLCAAIAVGVGGWMWARHRAAAVRSGVRMIESMVVPSATDAGGRAREQQIRRWVTELRAADSGLADGSLSPAQHECVWNRVHAEIDVALATPIVGQVVRGRR</sequence>
<evidence type="ECO:0000256" key="1">
    <source>
        <dbReference type="SAM" id="MobiDB-lite"/>
    </source>
</evidence>